<evidence type="ECO:0000256" key="12">
    <source>
        <dbReference type="ARBA" id="ARBA00022917"/>
    </source>
</evidence>
<evidence type="ECO:0000256" key="7">
    <source>
        <dbReference type="ARBA" id="ARBA00022723"/>
    </source>
</evidence>
<evidence type="ECO:0000256" key="6">
    <source>
        <dbReference type="ARBA" id="ARBA00022598"/>
    </source>
</evidence>
<dbReference type="STRING" id="381751.SAMN05444391_0060"/>
<comment type="subcellular location">
    <subcellularLocation>
        <location evidence="1 15">Cytoplasm</location>
    </subcellularLocation>
</comment>
<dbReference type="SMART" id="SM00874">
    <property type="entry name" value="B5"/>
    <property type="match status" value="1"/>
</dbReference>
<keyword evidence="7 15" id="KW-0479">Metal-binding</keyword>
<evidence type="ECO:0000256" key="2">
    <source>
        <dbReference type="ARBA" id="ARBA00008653"/>
    </source>
</evidence>
<dbReference type="CDD" id="cd02796">
    <property type="entry name" value="tRNA_bind_bactPheRS"/>
    <property type="match status" value="1"/>
</dbReference>
<evidence type="ECO:0000256" key="11">
    <source>
        <dbReference type="ARBA" id="ARBA00022884"/>
    </source>
</evidence>
<keyword evidence="6 15" id="KW-0436">Ligase</keyword>
<dbReference type="HAMAP" id="MF_00283">
    <property type="entry name" value="Phe_tRNA_synth_beta1"/>
    <property type="match status" value="1"/>
</dbReference>
<dbReference type="InterPro" id="IPR045060">
    <property type="entry name" value="Phe-tRNA-ligase_IIc_bsu"/>
</dbReference>
<dbReference type="PANTHER" id="PTHR10947:SF0">
    <property type="entry name" value="PHENYLALANINE--TRNA LIGASE BETA SUBUNIT"/>
    <property type="match status" value="1"/>
</dbReference>
<dbReference type="NCBIfam" id="TIGR00472">
    <property type="entry name" value="pheT_bact"/>
    <property type="match status" value="1"/>
</dbReference>
<dbReference type="InterPro" id="IPR036690">
    <property type="entry name" value="Fdx_antiC-bd_sf"/>
</dbReference>
<comment type="catalytic activity">
    <reaction evidence="14 15">
        <text>tRNA(Phe) + L-phenylalanine + ATP = L-phenylalanyl-tRNA(Phe) + AMP + diphosphate + H(+)</text>
        <dbReference type="Rhea" id="RHEA:19413"/>
        <dbReference type="Rhea" id="RHEA-COMP:9668"/>
        <dbReference type="Rhea" id="RHEA-COMP:9699"/>
        <dbReference type="ChEBI" id="CHEBI:15378"/>
        <dbReference type="ChEBI" id="CHEBI:30616"/>
        <dbReference type="ChEBI" id="CHEBI:33019"/>
        <dbReference type="ChEBI" id="CHEBI:58095"/>
        <dbReference type="ChEBI" id="CHEBI:78442"/>
        <dbReference type="ChEBI" id="CHEBI:78531"/>
        <dbReference type="ChEBI" id="CHEBI:456215"/>
        <dbReference type="EC" id="6.1.1.20"/>
    </reaction>
</comment>
<feature type="binding site" evidence="15">
    <location>
        <position position="445"/>
    </location>
    <ligand>
        <name>Mg(2+)</name>
        <dbReference type="ChEBI" id="CHEBI:18420"/>
        <note>shared with alpha subunit</note>
    </ligand>
</feature>
<evidence type="ECO:0000256" key="14">
    <source>
        <dbReference type="ARBA" id="ARBA00049255"/>
    </source>
</evidence>
<dbReference type="PROSITE" id="PS51483">
    <property type="entry name" value="B5"/>
    <property type="match status" value="1"/>
</dbReference>
<evidence type="ECO:0000256" key="5">
    <source>
        <dbReference type="ARBA" id="ARBA00022555"/>
    </source>
</evidence>
<dbReference type="InterPro" id="IPR004532">
    <property type="entry name" value="Phe-tRNA-ligase_IIc_bsu_bact"/>
</dbReference>
<dbReference type="OrthoDB" id="9805455at2"/>
<comment type="similarity">
    <text evidence="2 15">Belongs to the phenylalanyl-tRNA synthetase beta subunit family. Type 1 subfamily.</text>
</comment>
<name>A0A1M6Q358_9AQUI</name>
<dbReference type="FunFam" id="3.50.40.10:FF:000001">
    <property type="entry name" value="Phenylalanine--tRNA ligase beta subunit"/>
    <property type="match status" value="1"/>
</dbReference>
<dbReference type="PROSITE" id="PS50886">
    <property type="entry name" value="TRBD"/>
    <property type="match status" value="1"/>
</dbReference>
<feature type="domain" description="TRNA-binding" evidence="17">
    <location>
        <begin position="39"/>
        <end position="144"/>
    </location>
</feature>
<evidence type="ECO:0000313" key="21">
    <source>
        <dbReference type="Proteomes" id="UP000189810"/>
    </source>
</evidence>
<dbReference type="SUPFAM" id="SSF46955">
    <property type="entry name" value="Putative DNA-binding domain"/>
    <property type="match status" value="1"/>
</dbReference>
<dbReference type="GO" id="GO:0009328">
    <property type="term" value="C:phenylalanine-tRNA ligase complex"/>
    <property type="evidence" value="ECO:0007669"/>
    <property type="project" value="TreeGrafter"/>
</dbReference>
<feature type="domain" description="B5" evidence="19">
    <location>
        <begin position="391"/>
        <end position="467"/>
    </location>
</feature>
<dbReference type="Pfam" id="PF17759">
    <property type="entry name" value="tRNA_synthFbeta"/>
    <property type="match status" value="1"/>
</dbReference>
<dbReference type="EC" id="6.1.1.20" evidence="15"/>
<dbReference type="SUPFAM" id="SSF50249">
    <property type="entry name" value="Nucleic acid-binding proteins"/>
    <property type="match status" value="1"/>
</dbReference>
<dbReference type="GO" id="GO:0006432">
    <property type="term" value="P:phenylalanyl-tRNA aminoacylation"/>
    <property type="evidence" value="ECO:0007669"/>
    <property type="project" value="UniProtKB-UniRule"/>
</dbReference>
<feature type="binding site" evidence="15">
    <location>
        <position position="455"/>
    </location>
    <ligand>
        <name>Mg(2+)</name>
        <dbReference type="ChEBI" id="CHEBI:18420"/>
        <note>shared with alpha subunit</note>
    </ligand>
</feature>
<dbReference type="Pfam" id="PF03483">
    <property type="entry name" value="B3_4"/>
    <property type="match status" value="1"/>
</dbReference>
<dbReference type="InterPro" id="IPR012340">
    <property type="entry name" value="NA-bd_OB-fold"/>
</dbReference>
<dbReference type="GO" id="GO:0000287">
    <property type="term" value="F:magnesium ion binding"/>
    <property type="evidence" value="ECO:0007669"/>
    <property type="project" value="UniProtKB-UniRule"/>
</dbReference>
<gene>
    <name evidence="15" type="primary">pheT</name>
    <name evidence="20" type="ORF">SAMN05444391_0060</name>
</gene>
<dbReference type="InterPro" id="IPR033714">
    <property type="entry name" value="tRNA_bind_bactPheRS"/>
</dbReference>
<evidence type="ECO:0000256" key="9">
    <source>
        <dbReference type="ARBA" id="ARBA00022840"/>
    </source>
</evidence>
<dbReference type="Pfam" id="PF01588">
    <property type="entry name" value="tRNA_bind"/>
    <property type="match status" value="1"/>
</dbReference>
<dbReference type="InterPro" id="IPR020825">
    <property type="entry name" value="Phe-tRNA_synthase-like_B3/B4"/>
</dbReference>
<sequence length="765" mass="86936">MRIPYSWLYEFIDIQDVHPQEVAHILTLKSVETIAYLLDIRMEGVVTGKIVQIEPLDKGLYCTVQVGENTFIKVYTRDNSVKVGDGVIVALPNARIGNICIQKREFEGKISEGMFLSAKELGLEDRQEGVIRFEENIKPGTDAYGLLGFGEWILEVEITPNRGDLLSVKGLAREIGALLGRDRKNWNVEELEDIEHLNIRIEDEDCSRYSGALLVGVSVKESPLWMRKRLWQCGIRSINNVVDITNYVMLKYGQPLHAFDYDKIEGSIVVRSARKGESINTLTGGQVELSEDNLVIADDVKPLAIAGVVGGLESAVQEGTKKVLLESAYFNPYRIRRSSKAVGIQTDSSYRFERNVDIQGVKTYQTEAIKLMLELTGAQLVALKDVYPRRYMSKEIFLPLEKFRRYTGEDFNREQISSILSRLEIPHEVSRCGLQVYVPSFRSFDIKEDVDIIEEIMRVKGYESFSSEVLSIPCVPKKSSRDVASFLAARGCIQVINFSFEDEELYDLMGLERPQVKVVNPLTKSQSLMRTSLLPGLIRTALLNQNRHNYDMCIFEVGKVYTQEGEEERVGILMTGLRKLYPKEEYDAYKLLSLVEDLLRHLRVDFNVGEGQLGFLHPYVQTTLKHKDKSIGFLGELHPSIRQRLELRGRVFVAELSLADLESYVPSYKELSKFPPVIRDIALVVDRNLPVDRLLLRISELSNWVEDVKVFDVYTDSRIGEGKKSISIRIVLRSKEGSISDEEANAFMEKLISTLKKEFGAELRG</sequence>
<dbReference type="SUPFAM" id="SSF54991">
    <property type="entry name" value="Anticodon-binding domain of PheRS"/>
    <property type="match status" value="1"/>
</dbReference>
<dbReference type="Pfam" id="PF03147">
    <property type="entry name" value="FDX-ACB"/>
    <property type="match status" value="1"/>
</dbReference>
<keyword evidence="11 16" id="KW-0694">RNA-binding</keyword>
<dbReference type="SMART" id="SM00896">
    <property type="entry name" value="FDX-ACB"/>
    <property type="match status" value="1"/>
</dbReference>
<accession>A0A1M6Q358</accession>
<keyword evidence="13 15" id="KW-0030">Aminoacyl-tRNA synthetase</keyword>
<dbReference type="GO" id="GO:0004826">
    <property type="term" value="F:phenylalanine-tRNA ligase activity"/>
    <property type="evidence" value="ECO:0007669"/>
    <property type="project" value="UniProtKB-UniRule"/>
</dbReference>
<evidence type="ECO:0000256" key="1">
    <source>
        <dbReference type="ARBA" id="ARBA00004496"/>
    </source>
</evidence>
<comment type="cofactor">
    <cofactor evidence="15">
        <name>Mg(2+)</name>
        <dbReference type="ChEBI" id="CHEBI:18420"/>
    </cofactor>
    <text evidence="15">Binds 2 magnesium ions per tetramer.</text>
</comment>
<evidence type="ECO:0000256" key="10">
    <source>
        <dbReference type="ARBA" id="ARBA00022842"/>
    </source>
</evidence>
<keyword evidence="10 15" id="KW-0460">Magnesium</keyword>
<dbReference type="EMBL" id="LT670846">
    <property type="protein sequence ID" value="SHK14672.1"/>
    <property type="molecule type" value="Genomic_DNA"/>
</dbReference>
<keyword evidence="9 15" id="KW-0067">ATP-binding</keyword>
<dbReference type="RefSeq" id="WP_079653273.1">
    <property type="nucleotide sequence ID" value="NZ_LT670846.1"/>
</dbReference>
<dbReference type="Gene3D" id="3.30.70.380">
    <property type="entry name" value="Ferrodoxin-fold anticodon-binding domain"/>
    <property type="match status" value="1"/>
</dbReference>
<dbReference type="Proteomes" id="UP000189810">
    <property type="component" value="Chromosome I"/>
</dbReference>
<dbReference type="InterPro" id="IPR041616">
    <property type="entry name" value="PheRS_beta_core"/>
</dbReference>
<evidence type="ECO:0000259" key="17">
    <source>
        <dbReference type="PROSITE" id="PS50886"/>
    </source>
</evidence>
<dbReference type="PANTHER" id="PTHR10947">
    <property type="entry name" value="PHENYLALANYL-TRNA SYNTHETASE BETA CHAIN AND LEUCINE-RICH REPEAT-CONTAINING PROTEIN 47"/>
    <property type="match status" value="1"/>
</dbReference>
<organism evidence="20 21">
    <name type="scientific">Thermocrinis minervae</name>
    <dbReference type="NCBI Taxonomy" id="381751"/>
    <lineage>
        <taxon>Bacteria</taxon>
        <taxon>Pseudomonadati</taxon>
        <taxon>Aquificota</taxon>
        <taxon>Aquificia</taxon>
        <taxon>Aquificales</taxon>
        <taxon>Aquificaceae</taxon>
        <taxon>Thermocrinis</taxon>
    </lineage>
</organism>
<dbReference type="Gene3D" id="3.30.56.10">
    <property type="match status" value="2"/>
</dbReference>
<evidence type="ECO:0000259" key="18">
    <source>
        <dbReference type="PROSITE" id="PS51447"/>
    </source>
</evidence>
<comment type="subunit">
    <text evidence="3 15">Tetramer of two alpha and two beta subunits.</text>
</comment>
<dbReference type="SUPFAM" id="SSF55681">
    <property type="entry name" value="Class II aaRS and biotin synthetases"/>
    <property type="match status" value="1"/>
</dbReference>
<evidence type="ECO:0000313" key="20">
    <source>
        <dbReference type="EMBL" id="SHK14672.1"/>
    </source>
</evidence>
<dbReference type="SMART" id="SM00873">
    <property type="entry name" value="B3_4"/>
    <property type="match status" value="1"/>
</dbReference>
<dbReference type="GO" id="GO:0000049">
    <property type="term" value="F:tRNA binding"/>
    <property type="evidence" value="ECO:0007669"/>
    <property type="project" value="UniProtKB-UniRule"/>
</dbReference>
<keyword evidence="5 16" id="KW-0820">tRNA-binding</keyword>
<evidence type="ECO:0000256" key="3">
    <source>
        <dbReference type="ARBA" id="ARBA00011209"/>
    </source>
</evidence>
<dbReference type="CDD" id="cd00769">
    <property type="entry name" value="PheRS_beta_core"/>
    <property type="match status" value="1"/>
</dbReference>
<evidence type="ECO:0000256" key="8">
    <source>
        <dbReference type="ARBA" id="ARBA00022741"/>
    </source>
</evidence>
<keyword evidence="4 15" id="KW-0963">Cytoplasm</keyword>
<dbReference type="InterPro" id="IPR005146">
    <property type="entry name" value="B3/B4_tRNA-bd"/>
</dbReference>
<dbReference type="PROSITE" id="PS51447">
    <property type="entry name" value="FDX_ACB"/>
    <property type="match status" value="1"/>
</dbReference>
<feature type="binding site" evidence="15">
    <location>
        <position position="451"/>
    </location>
    <ligand>
        <name>Mg(2+)</name>
        <dbReference type="ChEBI" id="CHEBI:18420"/>
        <note>shared with alpha subunit</note>
    </ligand>
</feature>
<dbReference type="Gene3D" id="2.40.50.140">
    <property type="entry name" value="Nucleic acid-binding proteins"/>
    <property type="match status" value="1"/>
</dbReference>
<reference evidence="20 21" key="1">
    <citation type="submission" date="2016-11" db="EMBL/GenBank/DDBJ databases">
        <authorList>
            <person name="Jaros S."/>
            <person name="Januszkiewicz K."/>
            <person name="Wedrychowicz H."/>
        </authorList>
    </citation>
    <scope>NUCLEOTIDE SEQUENCE [LARGE SCALE GENOMIC DNA]</scope>
    <source>
        <strain evidence="20 21">DSM 19557</strain>
    </source>
</reference>
<evidence type="ECO:0000256" key="16">
    <source>
        <dbReference type="PROSITE-ProRule" id="PRU00209"/>
    </source>
</evidence>
<dbReference type="GO" id="GO:0005524">
    <property type="term" value="F:ATP binding"/>
    <property type="evidence" value="ECO:0007669"/>
    <property type="project" value="UniProtKB-UniRule"/>
</dbReference>
<evidence type="ECO:0000256" key="13">
    <source>
        <dbReference type="ARBA" id="ARBA00023146"/>
    </source>
</evidence>
<evidence type="ECO:0000256" key="15">
    <source>
        <dbReference type="HAMAP-Rule" id="MF_00283"/>
    </source>
</evidence>
<proteinExistence type="inferred from homology"/>
<feature type="binding site" evidence="15">
    <location>
        <position position="454"/>
    </location>
    <ligand>
        <name>Mg(2+)</name>
        <dbReference type="ChEBI" id="CHEBI:18420"/>
        <note>shared with alpha subunit</note>
    </ligand>
</feature>
<dbReference type="Pfam" id="PF03484">
    <property type="entry name" value="B5"/>
    <property type="match status" value="1"/>
</dbReference>
<feature type="domain" description="FDX-ACB" evidence="18">
    <location>
        <begin position="672"/>
        <end position="764"/>
    </location>
</feature>
<dbReference type="AlphaFoldDB" id="A0A1M6Q358"/>
<keyword evidence="21" id="KW-1185">Reference proteome</keyword>
<evidence type="ECO:0000256" key="4">
    <source>
        <dbReference type="ARBA" id="ARBA00022490"/>
    </source>
</evidence>
<dbReference type="InterPro" id="IPR009061">
    <property type="entry name" value="DNA-bd_dom_put_sf"/>
</dbReference>
<keyword evidence="12 15" id="KW-0648">Protein biosynthesis</keyword>
<dbReference type="InterPro" id="IPR002547">
    <property type="entry name" value="tRNA-bd_dom"/>
</dbReference>
<dbReference type="Gene3D" id="3.50.40.10">
    <property type="entry name" value="Phenylalanyl-trna Synthetase, Chain B, domain 3"/>
    <property type="match status" value="1"/>
</dbReference>
<dbReference type="InterPro" id="IPR005121">
    <property type="entry name" value="Fdx_antiC-bd"/>
</dbReference>
<dbReference type="InterPro" id="IPR005147">
    <property type="entry name" value="tRNA_synthase_B5-dom"/>
</dbReference>
<dbReference type="SUPFAM" id="SSF56037">
    <property type="entry name" value="PheT/TilS domain"/>
    <property type="match status" value="1"/>
</dbReference>
<dbReference type="Gene3D" id="3.30.930.10">
    <property type="entry name" value="Bira Bifunctional Protein, Domain 2"/>
    <property type="match status" value="1"/>
</dbReference>
<evidence type="ECO:0000259" key="19">
    <source>
        <dbReference type="PROSITE" id="PS51483"/>
    </source>
</evidence>
<keyword evidence="8 15" id="KW-0547">Nucleotide-binding</keyword>
<dbReference type="InterPro" id="IPR045864">
    <property type="entry name" value="aa-tRNA-synth_II/BPL/LPL"/>
</dbReference>
<protein>
    <recommendedName>
        <fullName evidence="15">Phenylalanine--tRNA ligase beta subunit</fullName>
        <ecNumber evidence="15">6.1.1.20</ecNumber>
    </recommendedName>
    <alternativeName>
        <fullName evidence="15">Phenylalanyl-tRNA synthetase beta subunit</fullName>
        <shortName evidence="15">PheRS</shortName>
    </alternativeName>
</protein>